<dbReference type="Proteomes" id="UP000078113">
    <property type="component" value="Unassembled WGS sequence"/>
</dbReference>
<dbReference type="AlphaFoldDB" id="A0A8X7N1P2"/>
<accession>A0A8X7N1P2</accession>
<proteinExistence type="predicted"/>
<dbReference type="InterPro" id="IPR036537">
    <property type="entry name" value="Adaptor_Cbl_N_dom_sf"/>
</dbReference>
<comment type="caution">
    <text evidence="2">The sequence shown here is derived from an EMBL/GenBank/DDBJ whole genome shotgun (WGS) entry which is preliminary data.</text>
</comment>
<sequence>MASHSAQTATGMVIAQPGAAGAHALSSAQQISQPFSQLTISAANAGPTDIAKLTVSDGMAAFGTSVALFNQLADYTGVAGPFLKVGLGVVQEIIKIVDEVKTNKEECAEFIQRTLEIFDYLAQAARSAKCPIRPGSSAALSIEPVLRNLKGFKAEIERYSALGWWKSTLKRGEIKSVLEKRTKELDRKLLLLAAAQGFTNGIRSDYRMFLASTAAPPTTASDPTVTVVDEPEDIQAEQPAQAPLQIQDTQSGSSSDLQLFNDSVQQNLQQVSTSVNEVIRKNSLLNTDGQPSTVEASDAQHQTPFSSEEQRKLEQLRQDMERLFLSGDSEDVEGIFHIQSGAATAEQDDPADSAVKLLVELCKGSNTNLEESTLKSLRKLSDDLKMLGLLDEVLTVDQLLAALC</sequence>
<evidence type="ECO:0000313" key="2">
    <source>
        <dbReference type="EMBL" id="KAE8261102.1"/>
    </source>
</evidence>
<reference evidence="2" key="1">
    <citation type="submission" date="2016-04" db="EMBL/GenBank/DDBJ databases">
        <authorList>
            <person name="Nguyen H.D."/>
            <person name="Samba Siva P."/>
            <person name="Cullis J."/>
            <person name="Levesque C.A."/>
            <person name="Hambleton S."/>
        </authorList>
    </citation>
    <scope>NUCLEOTIDE SEQUENCE</scope>
    <source>
        <strain evidence="2">DAOMC 236422</strain>
    </source>
</reference>
<feature type="non-terminal residue" evidence="2">
    <location>
        <position position="1"/>
    </location>
</feature>
<dbReference type="Gene3D" id="1.20.930.20">
    <property type="entry name" value="Adaptor protein Cbl, N-terminal domain"/>
    <property type="match status" value="1"/>
</dbReference>
<protein>
    <submittedName>
        <fullName evidence="2">Uncharacterized protein</fullName>
    </submittedName>
</protein>
<keyword evidence="3" id="KW-1185">Reference proteome</keyword>
<evidence type="ECO:0000256" key="1">
    <source>
        <dbReference type="SAM" id="MobiDB-lite"/>
    </source>
</evidence>
<dbReference type="GO" id="GO:0007166">
    <property type="term" value="P:cell surface receptor signaling pathway"/>
    <property type="evidence" value="ECO:0007669"/>
    <property type="project" value="InterPro"/>
</dbReference>
<dbReference type="InterPro" id="IPR059179">
    <property type="entry name" value="MLKL-like_MCAfunc"/>
</dbReference>
<gene>
    <name evidence="2" type="ORF">A4X09_0g7713</name>
</gene>
<dbReference type="EMBL" id="LWDG02001067">
    <property type="protein sequence ID" value="KAE8261102.1"/>
    <property type="molecule type" value="Genomic_DNA"/>
</dbReference>
<feature type="region of interest" description="Disordered" evidence="1">
    <location>
        <begin position="235"/>
        <end position="257"/>
    </location>
</feature>
<feature type="region of interest" description="Disordered" evidence="1">
    <location>
        <begin position="285"/>
        <end position="307"/>
    </location>
</feature>
<feature type="compositionally biased region" description="Polar residues" evidence="1">
    <location>
        <begin position="244"/>
        <end position="257"/>
    </location>
</feature>
<organism evidence="2 3">
    <name type="scientific">Tilletia walkeri</name>
    <dbReference type="NCBI Taxonomy" id="117179"/>
    <lineage>
        <taxon>Eukaryota</taxon>
        <taxon>Fungi</taxon>
        <taxon>Dikarya</taxon>
        <taxon>Basidiomycota</taxon>
        <taxon>Ustilaginomycotina</taxon>
        <taxon>Exobasidiomycetes</taxon>
        <taxon>Tilletiales</taxon>
        <taxon>Tilletiaceae</taxon>
        <taxon>Tilletia</taxon>
    </lineage>
</organism>
<name>A0A8X7N1P2_9BASI</name>
<dbReference type="CDD" id="cd21037">
    <property type="entry name" value="MLKL_NTD"/>
    <property type="match status" value="1"/>
</dbReference>
<evidence type="ECO:0000313" key="3">
    <source>
        <dbReference type="Proteomes" id="UP000078113"/>
    </source>
</evidence>
<reference evidence="2" key="2">
    <citation type="journal article" date="2019" name="IMA Fungus">
        <title>Genome sequencing and comparison of five Tilletia species to identify candidate genes for the detection of regulated species infecting wheat.</title>
        <authorList>
            <person name="Nguyen H.D.T."/>
            <person name="Sultana T."/>
            <person name="Kesanakurti P."/>
            <person name="Hambleton S."/>
        </authorList>
    </citation>
    <scope>NUCLEOTIDE SEQUENCE</scope>
    <source>
        <strain evidence="2">DAOMC 236422</strain>
    </source>
</reference>